<evidence type="ECO:0000313" key="5">
    <source>
        <dbReference type="Proteomes" id="UP000075714"/>
    </source>
</evidence>
<reference evidence="5" key="1">
    <citation type="journal article" date="2016" name="Nat. Commun.">
        <title>The Gonium pectorale genome demonstrates co-option of cell cycle regulation during the evolution of multicellularity.</title>
        <authorList>
            <person name="Hanschen E.R."/>
            <person name="Marriage T.N."/>
            <person name="Ferris P.J."/>
            <person name="Hamaji T."/>
            <person name="Toyoda A."/>
            <person name="Fujiyama A."/>
            <person name="Neme R."/>
            <person name="Noguchi H."/>
            <person name="Minakuchi Y."/>
            <person name="Suzuki M."/>
            <person name="Kawai-Toyooka H."/>
            <person name="Smith D.R."/>
            <person name="Sparks H."/>
            <person name="Anderson J."/>
            <person name="Bakaric R."/>
            <person name="Luria V."/>
            <person name="Karger A."/>
            <person name="Kirschner M.W."/>
            <person name="Durand P.M."/>
            <person name="Michod R.E."/>
            <person name="Nozaki H."/>
            <person name="Olson B.J."/>
        </authorList>
    </citation>
    <scope>NUCLEOTIDE SEQUENCE [LARGE SCALE GENOMIC DNA]</scope>
    <source>
        <strain evidence="5">NIES-2863</strain>
    </source>
</reference>
<comment type="caution">
    <text evidence="4">The sequence shown here is derived from an EMBL/GenBank/DDBJ whole genome shotgun (WGS) entry which is preliminary data.</text>
</comment>
<feature type="domain" description="Zinc finger LSD1-type" evidence="3">
    <location>
        <begin position="16"/>
        <end position="40"/>
    </location>
</feature>
<evidence type="ECO:0000259" key="3">
    <source>
        <dbReference type="Pfam" id="PF06943"/>
    </source>
</evidence>
<gene>
    <name evidence="4" type="ORF">GPECTOR_8g302</name>
</gene>
<dbReference type="PANTHER" id="PTHR31747">
    <property type="entry name" value="PROTEIN LSD1"/>
    <property type="match status" value="1"/>
</dbReference>
<organism evidence="4 5">
    <name type="scientific">Gonium pectorale</name>
    <name type="common">Green alga</name>
    <dbReference type="NCBI Taxonomy" id="33097"/>
    <lineage>
        <taxon>Eukaryota</taxon>
        <taxon>Viridiplantae</taxon>
        <taxon>Chlorophyta</taxon>
        <taxon>core chlorophytes</taxon>
        <taxon>Chlorophyceae</taxon>
        <taxon>CS clade</taxon>
        <taxon>Chlamydomonadales</taxon>
        <taxon>Volvocaceae</taxon>
        <taxon>Gonium</taxon>
    </lineage>
</organism>
<dbReference type="PANTHER" id="PTHR31747:SF3">
    <property type="entry name" value="PROTEIN LSD1"/>
    <property type="match status" value="1"/>
</dbReference>
<comment type="subcellular location">
    <subcellularLocation>
        <location evidence="1">Nucleus</location>
    </subcellularLocation>
</comment>
<dbReference type="GO" id="GO:0005634">
    <property type="term" value="C:nucleus"/>
    <property type="evidence" value="ECO:0007669"/>
    <property type="project" value="UniProtKB-SubCell"/>
</dbReference>
<name>A0A150GSU7_GONPE</name>
<keyword evidence="5" id="KW-1185">Reference proteome</keyword>
<evidence type="ECO:0000313" key="4">
    <source>
        <dbReference type="EMBL" id="KXZ52926.1"/>
    </source>
</evidence>
<evidence type="ECO:0000256" key="2">
    <source>
        <dbReference type="ARBA" id="ARBA00023242"/>
    </source>
</evidence>
<dbReference type="Pfam" id="PF06943">
    <property type="entry name" value="zf-LSD1"/>
    <property type="match status" value="1"/>
</dbReference>
<dbReference type="Proteomes" id="UP000075714">
    <property type="component" value="Unassembled WGS sequence"/>
</dbReference>
<dbReference type="STRING" id="33097.A0A150GSU7"/>
<dbReference type="NCBIfam" id="TIGR01053">
    <property type="entry name" value="LSD1"/>
    <property type="match status" value="1"/>
</dbReference>
<evidence type="ECO:0000256" key="1">
    <source>
        <dbReference type="ARBA" id="ARBA00004123"/>
    </source>
</evidence>
<dbReference type="OrthoDB" id="509329at2759"/>
<accession>A0A150GSU7</accession>
<dbReference type="InterPro" id="IPR005735">
    <property type="entry name" value="Znf_LSD1"/>
</dbReference>
<dbReference type="AlphaFoldDB" id="A0A150GSU7"/>
<dbReference type="EMBL" id="LSYV01000009">
    <property type="protein sequence ID" value="KXZ52926.1"/>
    <property type="molecule type" value="Genomic_DNA"/>
</dbReference>
<protein>
    <recommendedName>
        <fullName evidence="3">Zinc finger LSD1-type domain-containing protein</fullName>
    </recommendedName>
</protein>
<dbReference type="InterPro" id="IPR040319">
    <property type="entry name" value="LSD1-like"/>
</dbReference>
<proteinExistence type="predicted"/>
<sequence>MCHAVTQVPVYGNLVCNGCSVMLMYPMGAQSVKCSVCHYVTPVTSGTAGPGGSGQPLPKPKQTVVVENPPTYDDKGNEVANIAVGVKADA</sequence>
<keyword evidence="2" id="KW-0539">Nucleus</keyword>